<name>A0ACB6Z3I2_THEGA</name>
<comment type="caution">
    <text evidence="1">The sequence shown here is derived from an EMBL/GenBank/DDBJ whole genome shotgun (WGS) entry which is preliminary data.</text>
</comment>
<gene>
    <name evidence="1" type="ORF">BDM02DRAFT_3190919</name>
</gene>
<protein>
    <submittedName>
        <fullName evidence="1">Uncharacterized protein</fullName>
    </submittedName>
</protein>
<reference evidence="1" key="2">
    <citation type="journal article" date="2020" name="Nat. Commun.">
        <title>Large-scale genome sequencing of mycorrhizal fungi provides insights into the early evolution of symbiotic traits.</title>
        <authorList>
            <person name="Miyauchi S."/>
            <person name="Kiss E."/>
            <person name="Kuo A."/>
            <person name="Drula E."/>
            <person name="Kohler A."/>
            <person name="Sanchez-Garcia M."/>
            <person name="Morin E."/>
            <person name="Andreopoulos B."/>
            <person name="Barry K.W."/>
            <person name="Bonito G."/>
            <person name="Buee M."/>
            <person name="Carver A."/>
            <person name="Chen C."/>
            <person name="Cichocki N."/>
            <person name="Clum A."/>
            <person name="Culley D."/>
            <person name="Crous P.W."/>
            <person name="Fauchery L."/>
            <person name="Girlanda M."/>
            <person name="Hayes R.D."/>
            <person name="Keri Z."/>
            <person name="LaButti K."/>
            <person name="Lipzen A."/>
            <person name="Lombard V."/>
            <person name="Magnuson J."/>
            <person name="Maillard F."/>
            <person name="Murat C."/>
            <person name="Nolan M."/>
            <person name="Ohm R.A."/>
            <person name="Pangilinan J."/>
            <person name="Pereira M.F."/>
            <person name="Perotto S."/>
            <person name="Peter M."/>
            <person name="Pfister S."/>
            <person name="Riley R."/>
            <person name="Sitrit Y."/>
            <person name="Stielow J.B."/>
            <person name="Szollosi G."/>
            <person name="Zifcakova L."/>
            <person name="Stursova M."/>
            <person name="Spatafora J.W."/>
            <person name="Tedersoo L."/>
            <person name="Vaario L.M."/>
            <person name="Yamada A."/>
            <person name="Yan M."/>
            <person name="Wang P."/>
            <person name="Xu J."/>
            <person name="Bruns T."/>
            <person name="Baldrian P."/>
            <person name="Vilgalys R."/>
            <person name="Dunand C."/>
            <person name="Henrissat B."/>
            <person name="Grigoriev I.V."/>
            <person name="Hibbett D."/>
            <person name="Nagy L.G."/>
            <person name="Martin F.M."/>
        </authorList>
    </citation>
    <scope>NUCLEOTIDE SEQUENCE</scope>
    <source>
        <strain evidence="1">P2</strain>
    </source>
</reference>
<organism evidence="1 2">
    <name type="scientific">Thelephora ganbajun</name>
    <name type="common">Ganba fungus</name>
    <dbReference type="NCBI Taxonomy" id="370292"/>
    <lineage>
        <taxon>Eukaryota</taxon>
        <taxon>Fungi</taxon>
        <taxon>Dikarya</taxon>
        <taxon>Basidiomycota</taxon>
        <taxon>Agaricomycotina</taxon>
        <taxon>Agaricomycetes</taxon>
        <taxon>Thelephorales</taxon>
        <taxon>Thelephoraceae</taxon>
        <taxon>Thelephora</taxon>
    </lineage>
</organism>
<reference evidence="1" key="1">
    <citation type="submission" date="2019-10" db="EMBL/GenBank/DDBJ databases">
        <authorList>
            <consortium name="DOE Joint Genome Institute"/>
            <person name="Kuo A."/>
            <person name="Miyauchi S."/>
            <person name="Kiss E."/>
            <person name="Drula E."/>
            <person name="Kohler A."/>
            <person name="Sanchez-Garcia M."/>
            <person name="Andreopoulos B."/>
            <person name="Barry K.W."/>
            <person name="Bonito G."/>
            <person name="Buee M."/>
            <person name="Carver A."/>
            <person name="Chen C."/>
            <person name="Cichocki N."/>
            <person name="Clum A."/>
            <person name="Culley D."/>
            <person name="Crous P.W."/>
            <person name="Fauchery L."/>
            <person name="Girlanda M."/>
            <person name="Hayes R."/>
            <person name="Keri Z."/>
            <person name="Labutti K."/>
            <person name="Lipzen A."/>
            <person name="Lombard V."/>
            <person name="Magnuson J."/>
            <person name="Maillard F."/>
            <person name="Morin E."/>
            <person name="Murat C."/>
            <person name="Nolan M."/>
            <person name="Ohm R."/>
            <person name="Pangilinan J."/>
            <person name="Pereira M."/>
            <person name="Perotto S."/>
            <person name="Peter M."/>
            <person name="Riley R."/>
            <person name="Sitrit Y."/>
            <person name="Stielow B."/>
            <person name="Szollosi G."/>
            <person name="Zifcakova L."/>
            <person name="Stursova M."/>
            <person name="Spatafora J.W."/>
            <person name="Tedersoo L."/>
            <person name="Vaario L.-M."/>
            <person name="Yamada A."/>
            <person name="Yan M."/>
            <person name="Wang P."/>
            <person name="Xu J."/>
            <person name="Bruns T."/>
            <person name="Baldrian P."/>
            <person name="Vilgalys R."/>
            <person name="Henrissat B."/>
            <person name="Grigoriev I.V."/>
            <person name="Hibbett D."/>
            <person name="Nagy L.G."/>
            <person name="Martin F.M."/>
        </authorList>
    </citation>
    <scope>NUCLEOTIDE SEQUENCE</scope>
    <source>
        <strain evidence="1">P2</strain>
    </source>
</reference>
<proteinExistence type="predicted"/>
<dbReference type="EMBL" id="MU118161">
    <property type="protein sequence ID" value="KAF9644087.1"/>
    <property type="molecule type" value="Genomic_DNA"/>
</dbReference>
<sequence length="388" mass="43711">MSTFNRPFSRLWHGKSRSDTHPHSSDFVGEAAPPFAELASGLDPIPTAEELVRIRYCHSKMAIRDTEFMDMNLTHGRRHLICAGRLFCTDSTFERKGVYQLFVLLFDNYLVITQVTGAGSDTAFQVYKRPIPLDLLRFEIHVASPNRKGTIGGRDDSTTFPPETWGITPPPGDPRAMHPLIIYHDGRLGGTIRLFAESEDVRATWKSKLEEAILLRQKSSQVFEMKGKNSSRWVVGIRILGASFKCRSVFLTTSCATPVTCDGRTWLAIGCVEGLWIGNGKDLQSFHWVLRLPIQQHLVLGEYGLIVVLSNGELHVFDLEECVPKSTDRAITFHPKILEMKGRVHFFRAGKLNGEMYIVAAVKKHLDTVFYVWEAAMTMEPDGFLPDS</sequence>
<keyword evidence="2" id="KW-1185">Reference proteome</keyword>
<accession>A0ACB6Z3I2</accession>
<evidence type="ECO:0000313" key="2">
    <source>
        <dbReference type="Proteomes" id="UP000886501"/>
    </source>
</evidence>
<dbReference type="Proteomes" id="UP000886501">
    <property type="component" value="Unassembled WGS sequence"/>
</dbReference>
<evidence type="ECO:0000313" key="1">
    <source>
        <dbReference type="EMBL" id="KAF9644087.1"/>
    </source>
</evidence>